<sequence length="88" mass="10084">MLRLMNGKIKKEKIKIKDILGPPLPSFQRRYRVESFNLLSGNGRLTLRELKRGNLIAAMQHANEEEDINKVLRQGSLIQLSACLMLSH</sequence>
<comment type="caution">
    <text evidence="1">The sequence shown here is derived from an EMBL/GenBank/DDBJ whole genome shotgun (WGS) entry which is preliminary data.</text>
</comment>
<dbReference type="Proteomes" id="UP000607653">
    <property type="component" value="Unassembled WGS sequence"/>
</dbReference>
<dbReference type="EMBL" id="DUZY01000001">
    <property type="protein sequence ID" value="DAD18088.1"/>
    <property type="molecule type" value="Genomic_DNA"/>
</dbReference>
<gene>
    <name evidence="1" type="ORF">HUJ06_019551</name>
</gene>
<proteinExistence type="predicted"/>
<evidence type="ECO:0000313" key="2">
    <source>
        <dbReference type="Proteomes" id="UP000607653"/>
    </source>
</evidence>
<dbReference type="Gene3D" id="1.10.238.220">
    <property type="match status" value="1"/>
</dbReference>
<protein>
    <submittedName>
        <fullName evidence="1">Uncharacterized protein</fullName>
    </submittedName>
</protein>
<name>A0A822XKL1_NELNU</name>
<evidence type="ECO:0000313" key="1">
    <source>
        <dbReference type="EMBL" id="DAD18088.1"/>
    </source>
</evidence>
<accession>A0A822XKL1</accession>
<dbReference type="AlphaFoldDB" id="A0A822XKL1"/>
<keyword evidence="2" id="KW-1185">Reference proteome</keyword>
<reference evidence="1 2" key="1">
    <citation type="journal article" date="2020" name="Mol. Biol. Evol.">
        <title>Distinct Expression and Methylation Patterns for Genes with Different Fates following a Single Whole-Genome Duplication in Flowering Plants.</title>
        <authorList>
            <person name="Shi T."/>
            <person name="Rahmani R.S."/>
            <person name="Gugger P.F."/>
            <person name="Wang M."/>
            <person name="Li H."/>
            <person name="Zhang Y."/>
            <person name="Li Z."/>
            <person name="Wang Q."/>
            <person name="Van de Peer Y."/>
            <person name="Marchal K."/>
            <person name="Chen J."/>
        </authorList>
    </citation>
    <scope>NUCLEOTIDE SEQUENCE [LARGE SCALE GENOMIC DNA]</scope>
    <source>
        <tissue evidence="1">Leaf</tissue>
    </source>
</reference>
<organism evidence="1 2">
    <name type="scientific">Nelumbo nucifera</name>
    <name type="common">Sacred lotus</name>
    <dbReference type="NCBI Taxonomy" id="4432"/>
    <lineage>
        <taxon>Eukaryota</taxon>
        <taxon>Viridiplantae</taxon>
        <taxon>Streptophyta</taxon>
        <taxon>Embryophyta</taxon>
        <taxon>Tracheophyta</taxon>
        <taxon>Spermatophyta</taxon>
        <taxon>Magnoliopsida</taxon>
        <taxon>Proteales</taxon>
        <taxon>Nelumbonaceae</taxon>
        <taxon>Nelumbo</taxon>
    </lineage>
</organism>